<name>A0A0R3Q5Z6_9BILA</name>
<dbReference type="Proteomes" id="UP000280834">
    <property type="component" value="Unassembled WGS sequence"/>
</dbReference>
<accession>A0A0R3Q5Z6</accession>
<proteinExistence type="predicted"/>
<dbReference type="WBParaSite" id="BTMF_0000174701-mRNA-1">
    <property type="protein sequence ID" value="BTMF_0000174701-mRNA-1"/>
    <property type="gene ID" value="BTMF_0000174701"/>
</dbReference>
<sequence length="79" mass="9110">MMRRQVYLCLKHQPVDHTSHTKIDVTPNSLIRTSIATFHNFLNTDNTILVKEVIQKLKINFVIIVIFSETSTVEGRSNI</sequence>
<evidence type="ECO:0000313" key="3">
    <source>
        <dbReference type="WBParaSite" id="BTMF_0000174701-mRNA-1"/>
    </source>
</evidence>
<reference evidence="1 2" key="2">
    <citation type="submission" date="2018-11" db="EMBL/GenBank/DDBJ databases">
        <authorList>
            <consortium name="Pathogen Informatics"/>
        </authorList>
    </citation>
    <scope>NUCLEOTIDE SEQUENCE [LARGE SCALE GENOMIC DNA]</scope>
</reference>
<evidence type="ECO:0000313" key="1">
    <source>
        <dbReference type="EMBL" id="VDO09378.1"/>
    </source>
</evidence>
<dbReference type="AlphaFoldDB" id="A0A0R3Q5Z6"/>
<protein>
    <submittedName>
        <fullName evidence="3">THAP-type domain-containing protein</fullName>
    </submittedName>
</protein>
<dbReference type="EMBL" id="UZAG01000724">
    <property type="protein sequence ID" value="VDO09378.1"/>
    <property type="molecule type" value="Genomic_DNA"/>
</dbReference>
<evidence type="ECO:0000313" key="2">
    <source>
        <dbReference type="Proteomes" id="UP000280834"/>
    </source>
</evidence>
<keyword evidence="2" id="KW-1185">Reference proteome</keyword>
<reference evidence="3" key="1">
    <citation type="submission" date="2017-02" db="UniProtKB">
        <authorList>
            <consortium name="WormBaseParasite"/>
        </authorList>
    </citation>
    <scope>IDENTIFICATION</scope>
</reference>
<organism evidence="3">
    <name type="scientific">Brugia timori</name>
    <dbReference type="NCBI Taxonomy" id="42155"/>
    <lineage>
        <taxon>Eukaryota</taxon>
        <taxon>Metazoa</taxon>
        <taxon>Ecdysozoa</taxon>
        <taxon>Nematoda</taxon>
        <taxon>Chromadorea</taxon>
        <taxon>Rhabditida</taxon>
        <taxon>Spirurina</taxon>
        <taxon>Spiruromorpha</taxon>
        <taxon>Filarioidea</taxon>
        <taxon>Onchocercidae</taxon>
        <taxon>Brugia</taxon>
    </lineage>
</organism>
<gene>
    <name evidence="1" type="ORF">BTMF_LOCUS1079</name>
</gene>